<dbReference type="RefSeq" id="XP_004177938.1">
    <property type="nucleotide sequence ID" value="XM_004177890.1"/>
</dbReference>
<dbReference type="STRING" id="1071380.I2GWB7"/>
<dbReference type="FunCoup" id="I2GWB7">
    <property type="interactions" value="24"/>
</dbReference>
<evidence type="ECO:0000313" key="2">
    <source>
        <dbReference type="Proteomes" id="UP000002866"/>
    </source>
</evidence>
<dbReference type="OMA" id="IEANHAY"/>
<protein>
    <submittedName>
        <fullName evidence="1">Uncharacterized protein</fullName>
    </submittedName>
</protein>
<dbReference type="GO" id="GO:0032880">
    <property type="term" value="P:regulation of protein localization"/>
    <property type="evidence" value="ECO:0007669"/>
    <property type="project" value="EnsemblFungi"/>
</dbReference>
<evidence type="ECO:0000313" key="1">
    <source>
        <dbReference type="EMBL" id="CCH58419.1"/>
    </source>
</evidence>
<dbReference type="GO" id="GO:0031083">
    <property type="term" value="C:BLOC-1 complex"/>
    <property type="evidence" value="ECO:0007669"/>
    <property type="project" value="EnsemblFungi"/>
</dbReference>
<dbReference type="AlphaFoldDB" id="I2GWB7"/>
<name>I2GWB7_HENB6</name>
<dbReference type="Proteomes" id="UP000002866">
    <property type="component" value="Chromosome 1"/>
</dbReference>
<keyword evidence="2" id="KW-1185">Reference proteome</keyword>
<dbReference type="EMBL" id="HE806316">
    <property type="protein sequence ID" value="CCH58419.1"/>
    <property type="molecule type" value="Genomic_DNA"/>
</dbReference>
<reference evidence="1 2" key="1">
    <citation type="journal article" date="2011" name="Proc. Natl. Acad. Sci. U.S.A.">
        <title>Evolutionary erosion of yeast sex chromosomes by mating-type switching accidents.</title>
        <authorList>
            <person name="Gordon J.L."/>
            <person name="Armisen D."/>
            <person name="Proux-Wera E."/>
            <person name="Oheigeartaigh S.S."/>
            <person name="Byrne K.P."/>
            <person name="Wolfe K.H."/>
        </authorList>
    </citation>
    <scope>NUCLEOTIDE SEQUENCE [LARGE SCALE GENOMIC DNA]</scope>
    <source>
        <strain evidence="2">ATCC 34711 / CBS 6284 / DSM 70876 / NBRC 10599 / NRRL Y-10934 / UCD 77-7</strain>
    </source>
</reference>
<dbReference type="InParanoid" id="I2GWB7"/>
<dbReference type="OrthoDB" id="20018at2759"/>
<dbReference type="eggNOG" id="ENOG502S787">
    <property type="taxonomic scope" value="Eukaryota"/>
</dbReference>
<organism evidence="1 2">
    <name type="scientific">Henningerozyma blattae (strain ATCC 34711 / CBS 6284 / DSM 70876 / NBRC 10599 / NRRL Y-10934 / UCD 77-7)</name>
    <name type="common">Yeast</name>
    <name type="synonym">Tetrapisispora blattae</name>
    <dbReference type="NCBI Taxonomy" id="1071380"/>
    <lineage>
        <taxon>Eukaryota</taxon>
        <taxon>Fungi</taxon>
        <taxon>Dikarya</taxon>
        <taxon>Ascomycota</taxon>
        <taxon>Saccharomycotina</taxon>
        <taxon>Saccharomycetes</taxon>
        <taxon>Saccharomycetales</taxon>
        <taxon>Saccharomycetaceae</taxon>
        <taxon>Henningerozyma</taxon>
    </lineage>
</organism>
<dbReference type="GO" id="GO:0005768">
    <property type="term" value="C:endosome"/>
    <property type="evidence" value="ECO:0007669"/>
    <property type="project" value="EnsemblFungi"/>
</dbReference>
<dbReference type="KEGG" id="tbl:TBLA_0A06280"/>
<dbReference type="GeneID" id="14492807"/>
<dbReference type="HOGENOM" id="CLU_150164_0_0_1"/>
<gene>
    <name evidence="1" type="primary">TBLA0A06280</name>
    <name evidence="1" type="ORF">TBLA_0A06280</name>
</gene>
<proteinExistence type="predicted"/>
<dbReference type="GO" id="GO:0007032">
    <property type="term" value="P:endosome organization"/>
    <property type="evidence" value="ECO:0007669"/>
    <property type="project" value="EnsemblFungi"/>
</dbReference>
<accession>I2GWB7</accession>
<sequence>MNENRNNSTNSKNEIDRLVNKIFKNQNSTKSNEILKEIYSNNEYIRNIQLSKLIKLNDIKFQRKTVLPMNDLYIKYYNASDYENNNLQREAEIIDRDLRIIELTIQSIKENNNINENNRNDITNANITK</sequence>